<dbReference type="OrthoDB" id="255837at2759"/>
<dbReference type="EMBL" id="MU006091">
    <property type="protein sequence ID" value="KAF2841558.1"/>
    <property type="molecule type" value="Genomic_DNA"/>
</dbReference>
<evidence type="ECO:0000313" key="6">
    <source>
        <dbReference type="Proteomes" id="UP000799429"/>
    </source>
</evidence>
<dbReference type="AlphaFoldDB" id="A0A9P4VS11"/>
<feature type="region of interest" description="Disordered" evidence="4">
    <location>
        <begin position="60"/>
        <end position="84"/>
    </location>
</feature>
<gene>
    <name evidence="5" type="ORF">M501DRAFT_1000820</name>
</gene>
<name>A0A9P4VS11_9PEZI</name>
<accession>A0A9P4VS11</accession>
<dbReference type="GO" id="GO:0034974">
    <property type="term" value="C:Swi5-Swi2 complex"/>
    <property type="evidence" value="ECO:0007669"/>
    <property type="project" value="TreeGrafter"/>
</dbReference>
<evidence type="ECO:0008006" key="7">
    <source>
        <dbReference type="Google" id="ProtNLM"/>
    </source>
</evidence>
<organism evidence="5 6">
    <name type="scientific">Patellaria atrata CBS 101060</name>
    <dbReference type="NCBI Taxonomy" id="1346257"/>
    <lineage>
        <taxon>Eukaryota</taxon>
        <taxon>Fungi</taxon>
        <taxon>Dikarya</taxon>
        <taxon>Ascomycota</taxon>
        <taxon>Pezizomycotina</taxon>
        <taxon>Dothideomycetes</taxon>
        <taxon>Dothideomycetes incertae sedis</taxon>
        <taxon>Patellariales</taxon>
        <taxon>Patellariaceae</taxon>
        <taxon>Patellaria</taxon>
    </lineage>
</organism>
<evidence type="ECO:0000256" key="2">
    <source>
        <dbReference type="ARBA" id="ARBA00022763"/>
    </source>
</evidence>
<dbReference type="InterPro" id="IPR010760">
    <property type="entry name" value="DNA-repair_Swi5"/>
</dbReference>
<feature type="non-terminal residue" evidence="5">
    <location>
        <position position="139"/>
    </location>
</feature>
<keyword evidence="2" id="KW-0227">DNA damage</keyword>
<dbReference type="GO" id="GO:0000709">
    <property type="term" value="P:meiotic joint molecule formation"/>
    <property type="evidence" value="ECO:0007669"/>
    <property type="project" value="TreeGrafter"/>
</dbReference>
<dbReference type="PANTHER" id="PTHR28529:SF2">
    <property type="entry name" value="DNA REPAIR PROTEIN SWI5 HOMOLOG"/>
    <property type="match status" value="1"/>
</dbReference>
<feature type="compositionally biased region" description="Acidic residues" evidence="4">
    <location>
        <begin position="74"/>
        <end position="84"/>
    </location>
</feature>
<dbReference type="Pfam" id="PF07061">
    <property type="entry name" value="Swi5"/>
    <property type="match status" value="1"/>
</dbReference>
<comment type="similarity">
    <text evidence="1">Belongs to the SWI5/SAE3 family.</text>
</comment>
<evidence type="ECO:0000256" key="1">
    <source>
        <dbReference type="ARBA" id="ARBA00008060"/>
    </source>
</evidence>
<dbReference type="Proteomes" id="UP000799429">
    <property type="component" value="Unassembled WGS sequence"/>
</dbReference>
<dbReference type="PANTHER" id="PTHR28529">
    <property type="entry name" value="DNA REPAIR PROTEIN SWI5 HOMOLOG"/>
    <property type="match status" value="1"/>
</dbReference>
<dbReference type="GO" id="GO:0032798">
    <property type="term" value="C:Swi5-Sfr1 complex"/>
    <property type="evidence" value="ECO:0007669"/>
    <property type="project" value="TreeGrafter"/>
</dbReference>
<evidence type="ECO:0000256" key="4">
    <source>
        <dbReference type="SAM" id="MobiDB-lite"/>
    </source>
</evidence>
<keyword evidence="3" id="KW-0234">DNA repair</keyword>
<reference evidence="5" key="1">
    <citation type="journal article" date="2020" name="Stud. Mycol.">
        <title>101 Dothideomycetes genomes: a test case for predicting lifestyles and emergence of pathogens.</title>
        <authorList>
            <person name="Haridas S."/>
            <person name="Albert R."/>
            <person name="Binder M."/>
            <person name="Bloem J."/>
            <person name="Labutti K."/>
            <person name="Salamov A."/>
            <person name="Andreopoulos B."/>
            <person name="Baker S."/>
            <person name="Barry K."/>
            <person name="Bills G."/>
            <person name="Bluhm B."/>
            <person name="Cannon C."/>
            <person name="Castanera R."/>
            <person name="Culley D."/>
            <person name="Daum C."/>
            <person name="Ezra D."/>
            <person name="Gonzalez J."/>
            <person name="Henrissat B."/>
            <person name="Kuo A."/>
            <person name="Liang C."/>
            <person name="Lipzen A."/>
            <person name="Lutzoni F."/>
            <person name="Magnuson J."/>
            <person name="Mondo S."/>
            <person name="Nolan M."/>
            <person name="Ohm R."/>
            <person name="Pangilinan J."/>
            <person name="Park H.-J."/>
            <person name="Ramirez L."/>
            <person name="Alfaro M."/>
            <person name="Sun H."/>
            <person name="Tritt A."/>
            <person name="Yoshinaga Y."/>
            <person name="Zwiers L.-H."/>
            <person name="Turgeon B."/>
            <person name="Goodwin S."/>
            <person name="Spatafora J."/>
            <person name="Crous P."/>
            <person name="Grigoriev I."/>
        </authorList>
    </citation>
    <scope>NUCLEOTIDE SEQUENCE</scope>
    <source>
        <strain evidence="5">CBS 101060</strain>
    </source>
</reference>
<evidence type="ECO:0000256" key="3">
    <source>
        <dbReference type="ARBA" id="ARBA00023204"/>
    </source>
</evidence>
<keyword evidence="6" id="KW-1185">Reference proteome</keyword>
<feature type="region of interest" description="Disordered" evidence="4">
    <location>
        <begin position="1"/>
        <end position="32"/>
    </location>
</feature>
<dbReference type="GO" id="GO:0010772">
    <property type="term" value="P:meiotic DNA recombinase assembly involved in reciprocal meiotic recombination"/>
    <property type="evidence" value="ECO:0007669"/>
    <property type="project" value="TreeGrafter"/>
</dbReference>
<comment type="caution">
    <text evidence="5">The sequence shown here is derived from an EMBL/GenBank/DDBJ whole genome shotgun (WGS) entry which is preliminary data.</text>
</comment>
<dbReference type="Gene3D" id="1.20.5.170">
    <property type="match status" value="1"/>
</dbReference>
<protein>
    <recommendedName>
        <fullName evidence="7">Swi5-domain-containing protein</fullName>
    </recommendedName>
</protein>
<sequence length="139" mass="14962">MASPTLPLKQTLSKPTEEPPTPTKAPLSSREKKLASLNAHTITLTTTLSLLTSERQTLLSTLSSTSQPKTIIPDSEDEPESPDEETITTAAKATIKRHIGLLHAYNEIKDVGQGLMGLLAESRGVRIREVQEGFGMGEG</sequence>
<proteinExistence type="inferred from homology"/>
<evidence type="ECO:0000313" key="5">
    <source>
        <dbReference type="EMBL" id="KAF2841558.1"/>
    </source>
</evidence>